<evidence type="ECO:0000313" key="7">
    <source>
        <dbReference type="Proteomes" id="UP000324255"/>
    </source>
</evidence>
<dbReference type="Pfam" id="PF22232">
    <property type="entry name" value="TraI_hel_assoc_N"/>
    <property type="match status" value="1"/>
</dbReference>
<keyword evidence="7" id="KW-1185">Reference proteome</keyword>
<feature type="region of interest" description="Disordered" evidence="1">
    <location>
        <begin position="1116"/>
        <end position="1155"/>
    </location>
</feature>
<comment type="caution">
    <text evidence="6">The sequence shown here is derived from an EMBL/GenBank/DDBJ whole genome shotgun (WGS) entry which is preliminary data.</text>
</comment>
<feature type="domain" description="TraI N-terminal subdomain" evidence="3">
    <location>
        <begin position="569"/>
        <end position="618"/>
    </location>
</feature>
<feature type="domain" description="TraI 2B/2B-like" evidence="4">
    <location>
        <begin position="628"/>
        <end position="706"/>
    </location>
</feature>
<dbReference type="AlphaFoldDB" id="A0AB34CK69"/>
<dbReference type="InterPro" id="IPR014059">
    <property type="entry name" value="TraI/TrwC_relax"/>
</dbReference>
<feature type="domain" description="TraI helicase-associated ssDBD N-terminal" evidence="5">
    <location>
        <begin position="436"/>
        <end position="530"/>
    </location>
</feature>
<dbReference type="EMBL" id="VWVM01000033">
    <property type="protein sequence ID" value="KAA6118261.1"/>
    <property type="molecule type" value="Genomic_DNA"/>
</dbReference>
<evidence type="ECO:0000313" key="6">
    <source>
        <dbReference type="EMBL" id="KAA6118261.1"/>
    </source>
</evidence>
<evidence type="ECO:0000259" key="5">
    <source>
        <dbReference type="Pfam" id="PF22232"/>
    </source>
</evidence>
<evidence type="ECO:0000259" key="4">
    <source>
        <dbReference type="Pfam" id="PF18340"/>
    </source>
</evidence>
<sequence>MLTVSSVAGGGAGYYMSKDNYYFLGNMESRWMGELAVSLGLEGQVQAQDFEQALAGQFPGGIDLSRMSGGKNTHRPGYDLTLSAPKSISVLGVVMGDSRILDAHQRAVSVAMGEIERLASTRIMTEGVSETVLTGKLLAAAFNHDTSRELDPQLHTHLIILNLTEHNGEWKTLSSDRVGKTGFIENVYALQVALGKIYRNELRQIVEEMGFRTVATGKNDLWEIEGVPVEIFSQRSQQIREAVGDDASLKSRDVAALDTRKAKQKNPDKVALLTEWMNSLELAGFDFSALKQEALARQQQESESPLRAETTPADVRQAVNDAISLLSEKRTRFTFSDVLNRTLNSLDAREQIAVQARQAINEAIESQQLIPLDREKGLFTSSIHLLDELSLQQLAGEMKSTVVISGGAPARSSSSVPVMQQIEADRPALAIVSQPGGAAAMREGVLAAAALADGQGRDVRVLATDSRSARFLSEQTALAGRVITLKNLTDEALPDGGTLIVAGAEKLSVRDALTVTDQALRSQSQMLLMDGGGRSGTGNALQTLEDAGVTRLQTGAEPQVAVSVVSLADKRQRYSALAQEYATLSKQGDGVVAQVSGEREQRALTADIRQALREHSLLSEKAVTVNALIPQWLDSKNRRQLDTYREGMVLEHREPDSRTPVRYTIDRVSPATCSLTLLNDRGERQGLKLSNVDAAWSLYMPKAVEVAEGEKLTWRARQGKLRAGDSVTVTKIKKHALVVEHQGQTRVVPLTEAIKADHGYVTTPGSLVREQGAVLAAVAARDTGATMLNTLARSGDRVQIFTPLGQDEAERRLSRSPLYRTALAQVNPDKGELNAALDSARDSLMSPAEKAVRQAVSLTQGSEVVFSRPDVLASALPLHPSLRAEDVDREVARQVKAGELIPVPGPKGMAQQLYVTAASYEAEKQIIRLVAEGLGSQSPLMADAQRVLSAGLTEGQRQASSLILESTDRFIGIQGYAGVGKTTQLKTVLAALETLPAEQRPEVVGLAPTHRAVGEMADVGVKAQTLASFLMDVERRIQGGEKPDFSKTLFLVDESSMVGNRDMADAMGYIAAGGGRAVLSGDRDQLLPVDTPAGHRGKGAALCGCHAAGITALTQGDTPLSENADADGNVSEQPDGRGRMLQRGWFGGLSRPSGA</sequence>
<evidence type="ECO:0000259" key="3">
    <source>
        <dbReference type="Pfam" id="PF18272"/>
    </source>
</evidence>
<dbReference type="CDD" id="cd17933">
    <property type="entry name" value="DEXSc_RecD-like"/>
    <property type="match status" value="1"/>
</dbReference>
<dbReference type="InterPro" id="IPR054558">
    <property type="entry name" value="TraI_hel_assoc_DBD_N"/>
</dbReference>
<dbReference type="InterPro" id="IPR040668">
    <property type="entry name" value="TraI_2B"/>
</dbReference>
<dbReference type="Proteomes" id="UP000324255">
    <property type="component" value="Unassembled WGS sequence"/>
</dbReference>
<gene>
    <name evidence="6" type="ORF">F3I20_23080</name>
</gene>
<protein>
    <submittedName>
        <fullName evidence="6">Conjugative relaxase</fullName>
    </submittedName>
</protein>
<dbReference type="InterPro" id="IPR040987">
    <property type="entry name" value="TraI_N"/>
</dbReference>
<accession>A0AB34CK69</accession>
<dbReference type="SUPFAM" id="SSF55464">
    <property type="entry name" value="Origin of replication-binding domain, RBD-like"/>
    <property type="match status" value="1"/>
</dbReference>
<dbReference type="InterPro" id="IPR027417">
    <property type="entry name" value="P-loop_NTPase"/>
</dbReference>
<feature type="domain" description="TrwC relaxase" evidence="2">
    <location>
        <begin position="9"/>
        <end position="280"/>
    </location>
</feature>
<dbReference type="NCBIfam" id="NF041492">
    <property type="entry name" value="MobF"/>
    <property type="match status" value="1"/>
</dbReference>
<dbReference type="InterPro" id="IPR014862">
    <property type="entry name" value="TrwC"/>
</dbReference>
<evidence type="ECO:0000259" key="2">
    <source>
        <dbReference type="Pfam" id="PF08751"/>
    </source>
</evidence>
<dbReference type="Pfam" id="PF18272">
    <property type="entry name" value="ssDNA_TraI_N"/>
    <property type="match status" value="1"/>
</dbReference>
<dbReference type="Gene3D" id="3.40.50.300">
    <property type="entry name" value="P-loop containing nucleotide triphosphate hydrolases"/>
    <property type="match status" value="1"/>
</dbReference>
<name>A0AB34CK69_9GAMM</name>
<evidence type="ECO:0000256" key="1">
    <source>
        <dbReference type="SAM" id="MobiDB-lite"/>
    </source>
</evidence>
<organism evidence="6 7">
    <name type="scientific">Candidatus Pantoea gossypiicola</name>
    <dbReference type="NCBI Taxonomy" id="2608008"/>
    <lineage>
        <taxon>Bacteria</taxon>
        <taxon>Pseudomonadati</taxon>
        <taxon>Pseudomonadota</taxon>
        <taxon>Gammaproteobacteria</taxon>
        <taxon>Enterobacterales</taxon>
        <taxon>Erwiniaceae</taxon>
        <taxon>Pantoea</taxon>
    </lineage>
</organism>
<dbReference type="Pfam" id="PF13604">
    <property type="entry name" value="AAA_30"/>
    <property type="match status" value="1"/>
</dbReference>
<dbReference type="SUPFAM" id="SSF52540">
    <property type="entry name" value="P-loop containing nucleoside triphosphate hydrolases"/>
    <property type="match status" value="1"/>
</dbReference>
<reference evidence="6 7" key="1">
    <citation type="submission" date="2019-09" db="EMBL/GenBank/DDBJ databases">
        <title>Genomic diversity of phyloplane-associated Pantoea species in Pakistan cotton crop.</title>
        <authorList>
            <person name="Tufail M.R."/>
            <person name="Cook D.R."/>
        </authorList>
    </citation>
    <scope>NUCLEOTIDE SEQUENCE [LARGE SCALE GENOMIC DNA]</scope>
    <source>
        <strain evidence="6 7">B_8</strain>
    </source>
</reference>
<proteinExistence type="predicted"/>
<dbReference type="Pfam" id="PF18340">
    <property type="entry name" value="TraI_2B"/>
    <property type="match status" value="1"/>
</dbReference>
<dbReference type="Pfam" id="PF08751">
    <property type="entry name" value="TrwC"/>
    <property type="match status" value="1"/>
</dbReference>
<dbReference type="NCBIfam" id="TIGR02686">
    <property type="entry name" value="relax_trwC"/>
    <property type="match status" value="1"/>
</dbReference>